<evidence type="ECO:0000313" key="2">
    <source>
        <dbReference type="EMBL" id="JAE28509.1"/>
    </source>
</evidence>
<feature type="region of interest" description="Disordered" evidence="1">
    <location>
        <begin position="1"/>
        <end position="25"/>
    </location>
</feature>
<reference evidence="2" key="2">
    <citation type="journal article" date="2015" name="Data Brief">
        <title>Shoot transcriptome of the giant reed, Arundo donax.</title>
        <authorList>
            <person name="Barrero R.A."/>
            <person name="Guerrero F.D."/>
            <person name="Moolhuijzen P."/>
            <person name="Goolsby J.A."/>
            <person name="Tidwell J."/>
            <person name="Bellgard S.E."/>
            <person name="Bellgard M.I."/>
        </authorList>
    </citation>
    <scope>NUCLEOTIDE SEQUENCE</scope>
    <source>
        <tissue evidence="2">Shoot tissue taken approximately 20 cm above the soil surface</tissue>
    </source>
</reference>
<dbReference type="EMBL" id="GBRH01169387">
    <property type="protein sequence ID" value="JAE28509.1"/>
    <property type="molecule type" value="Transcribed_RNA"/>
</dbReference>
<accession>A0A0A9GY88</accession>
<protein>
    <submittedName>
        <fullName evidence="2">Pre-mRNA-splicing factor prp45</fullName>
    </submittedName>
</protein>
<sequence>MGVRASPQPRASRRTTARTHRRTAP</sequence>
<dbReference type="AlphaFoldDB" id="A0A0A9GY88"/>
<proteinExistence type="predicted"/>
<name>A0A0A9GY88_ARUDO</name>
<organism evidence="2">
    <name type="scientific">Arundo donax</name>
    <name type="common">Giant reed</name>
    <name type="synonym">Donax arundinaceus</name>
    <dbReference type="NCBI Taxonomy" id="35708"/>
    <lineage>
        <taxon>Eukaryota</taxon>
        <taxon>Viridiplantae</taxon>
        <taxon>Streptophyta</taxon>
        <taxon>Embryophyta</taxon>
        <taxon>Tracheophyta</taxon>
        <taxon>Spermatophyta</taxon>
        <taxon>Magnoliopsida</taxon>
        <taxon>Liliopsida</taxon>
        <taxon>Poales</taxon>
        <taxon>Poaceae</taxon>
        <taxon>PACMAD clade</taxon>
        <taxon>Arundinoideae</taxon>
        <taxon>Arundineae</taxon>
        <taxon>Arundo</taxon>
    </lineage>
</organism>
<evidence type="ECO:0000256" key="1">
    <source>
        <dbReference type="SAM" id="MobiDB-lite"/>
    </source>
</evidence>
<feature type="compositionally biased region" description="Basic residues" evidence="1">
    <location>
        <begin position="11"/>
        <end position="25"/>
    </location>
</feature>
<reference evidence="2" key="1">
    <citation type="submission" date="2014-09" db="EMBL/GenBank/DDBJ databases">
        <authorList>
            <person name="Magalhaes I.L.F."/>
            <person name="Oliveira U."/>
            <person name="Santos F.R."/>
            <person name="Vidigal T.H.D.A."/>
            <person name="Brescovit A.D."/>
            <person name="Santos A.J."/>
        </authorList>
    </citation>
    <scope>NUCLEOTIDE SEQUENCE</scope>
    <source>
        <tissue evidence="2">Shoot tissue taken approximately 20 cm above the soil surface</tissue>
    </source>
</reference>